<dbReference type="Proteomes" id="UP000294498">
    <property type="component" value="Unassembled WGS sequence"/>
</dbReference>
<protein>
    <submittedName>
        <fullName evidence="2">YtxH-like protein</fullName>
    </submittedName>
</protein>
<dbReference type="Pfam" id="PF12732">
    <property type="entry name" value="YtxH"/>
    <property type="match status" value="1"/>
</dbReference>
<organism evidence="2 3">
    <name type="scientific">Dinghuibacter silviterrae</name>
    <dbReference type="NCBI Taxonomy" id="1539049"/>
    <lineage>
        <taxon>Bacteria</taxon>
        <taxon>Pseudomonadati</taxon>
        <taxon>Bacteroidota</taxon>
        <taxon>Chitinophagia</taxon>
        <taxon>Chitinophagales</taxon>
        <taxon>Chitinophagaceae</taxon>
        <taxon>Dinghuibacter</taxon>
    </lineage>
</organism>
<accession>A0A4V3GLN4</accession>
<dbReference type="AlphaFoldDB" id="A0A4V3GLN4"/>
<evidence type="ECO:0000313" key="2">
    <source>
        <dbReference type="EMBL" id="TDX00233.1"/>
    </source>
</evidence>
<reference evidence="2 3" key="1">
    <citation type="submission" date="2019-03" db="EMBL/GenBank/DDBJ databases">
        <title>Genomic Encyclopedia of Type Strains, Phase IV (KMG-IV): sequencing the most valuable type-strain genomes for metagenomic binning, comparative biology and taxonomic classification.</title>
        <authorList>
            <person name="Goeker M."/>
        </authorList>
    </citation>
    <scope>NUCLEOTIDE SEQUENCE [LARGE SCALE GENOMIC DNA]</scope>
    <source>
        <strain evidence="2 3">DSM 100059</strain>
    </source>
</reference>
<comment type="caution">
    <text evidence="2">The sequence shown here is derived from an EMBL/GenBank/DDBJ whole genome shotgun (WGS) entry which is preliminary data.</text>
</comment>
<proteinExistence type="predicted"/>
<name>A0A4V3GLN4_9BACT</name>
<dbReference type="EMBL" id="SODV01000001">
    <property type="protein sequence ID" value="TDX00233.1"/>
    <property type="molecule type" value="Genomic_DNA"/>
</dbReference>
<dbReference type="RefSeq" id="WP_133991613.1">
    <property type="nucleotide sequence ID" value="NZ_SODV01000001.1"/>
</dbReference>
<dbReference type="InterPro" id="IPR024623">
    <property type="entry name" value="YtxH"/>
</dbReference>
<evidence type="ECO:0000256" key="1">
    <source>
        <dbReference type="SAM" id="Coils"/>
    </source>
</evidence>
<keyword evidence="3" id="KW-1185">Reference proteome</keyword>
<feature type="coiled-coil region" evidence="1">
    <location>
        <begin position="27"/>
        <end position="65"/>
    </location>
</feature>
<sequence>MSNNSKLLLGFIVGAAAGAVLGILLTTDKGKEILERIKETASDLEEEFKEAIDKGKKMAEDLEEKVKHYTKPA</sequence>
<gene>
    <name evidence="2" type="ORF">EDB95_1252</name>
</gene>
<keyword evidence="1" id="KW-0175">Coiled coil</keyword>
<evidence type="ECO:0000313" key="3">
    <source>
        <dbReference type="Proteomes" id="UP000294498"/>
    </source>
</evidence>